<evidence type="ECO:0000256" key="1">
    <source>
        <dbReference type="ARBA" id="ARBA00004141"/>
    </source>
</evidence>
<reference evidence="9 10" key="1">
    <citation type="submission" date="2016-08" db="EMBL/GenBank/DDBJ databases">
        <authorList>
            <person name="Seilhamer J.J."/>
        </authorList>
    </citation>
    <scope>NUCLEOTIDE SEQUENCE [LARGE SCALE GENOMIC DNA]</scope>
    <source>
        <strain evidence="9 10">KCTC 42603</strain>
    </source>
</reference>
<dbReference type="PANTHER" id="PTHR30576">
    <property type="entry name" value="COLANIC BIOSYNTHESIS UDP-GLUCOSE LIPID CARRIER TRANSFERASE"/>
    <property type="match status" value="1"/>
</dbReference>
<keyword evidence="10" id="KW-1185">Reference proteome</keyword>
<evidence type="ECO:0000313" key="10">
    <source>
        <dbReference type="Proteomes" id="UP000175691"/>
    </source>
</evidence>
<protein>
    <submittedName>
        <fullName evidence="9">Sugar transferase</fullName>
    </submittedName>
</protein>
<feature type="transmembrane region" description="Helical" evidence="7">
    <location>
        <begin position="280"/>
        <end position="307"/>
    </location>
</feature>
<dbReference type="EMBL" id="MDHN01000028">
    <property type="protein sequence ID" value="OFC70595.1"/>
    <property type="molecule type" value="Genomic_DNA"/>
</dbReference>
<gene>
    <name evidence="9" type="ORF">BFC18_12635</name>
</gene>
<feature type="transmembrane region" description="Helical" evidence="7">
    <location>
        <begin position="80"/>
        <end position="99"/>
    </location>
</feature>
<keyword evidence="6 7" id="KW-0472">Membrane</keyword>
<dbReference type="STRING" id="1656094.BFC18_12635"/>
<accession>A0A1E7ZAN0</accession>
<dbReference type="NCBIfam" id="TIGR03013">
    <property type="entry name" value="EpsB_2"/>
    <property type="match status" value="1"/>
</dbReference>
<evidence type="ECO:0000256" key="5">
    <source>
        <dbReference type="ARBA" id="ARBA00022989"/>
    </source>
</evidence>
<feature type="transmembrane region" description="Helical" evidence="7">
    <location>
        <begin position="12"/>
        <end position="37"/>
    </location>
</feature>
<feature type="transmembrane region" description="Helical" evidence="7">
    <location>
        <begin position="49"/>
        <end position="68"/>
    </location>
</feature>
<keyword evidence="3 9" id="KW-0808">Transferase</keyword>
<dbReference type="PANTHER" id="PTHR30576:SF0">
    <property type="entry name" value="UNDECAPRENYL-PHOSPHATE N-ACETYLGALACTOSAMINYL 1-PHOSPHATE TRANSFERASE-RELATED"/>
    <property type="match status" value="1"/>
</dbReference>
<evidence type="ECO:0000256" key="4">
    <source>
        <dbReference type="ARBA" id="ARBA00022692"/>
    </source>
</evidence>
<dbReference type="OrthoDB" id="9808602at2"/>
<evidence type="ECO:0000256" key="7">
    <source>
        <dbReference type="SAM" id="Phobius"/>
    </source>
</evidence>
<comment type="subcellular location">
    <subcellularLocation>
        <location evidence="1">Membrane</location>
        <topology evidence="1">Multi-pass membrane protein</topology>
    </subcellularLocation>
</comment>
<feature type="transmembrane region" description="Helical" evidence="7">
    <location>
        <begin position="111"/>
        <end position="131"/>
    </location>
</feature>
<dbReference type="GO" id="GO:0016020">
    <property type="term" value="C:membrane"/>
    <property type="evidence" value="ECO:0007669"/>
    <property type="project" value="UniProtKB-SubCell"/>
</dbReference>
<dbReference type="InterPro" id="IPR017464">
    <property type="entry name" value="Sugar_tfrase_EpsB_2"/>
</dbReference>
<evidence type="ECO:0000256" key="6">
    <source>
        <dbReference type="ARBA" id="ARBA00023136"/>
    </source>
</evidence>
<evidence type="ECO:0000259" key="8">
    <source>
        <dbReference type="Pfam" id="PF02397"/>
    </source>
</evidence>
<evidence type="ECO:0000256" key="2">
    <source>
        <dbReference type="ARBA" id="ARBA00006464"/>
    </source>
</evidence>
<proteinExistence type="inferred from homology"/>
<dbReference type="Pfam" id="PF02397">
    <property type="entry name" value="Bac_transf"/>
    <property type="match status" value="1"/>
</dbReference>
<evidence type="ECO:0000313" key="9">
    <source>
        <dbReference type="EMBL" id="OFC70595.1"/>
    </source>
</evidence>
<dbReference type="RefSeq" id="WP_070125668.1">
    <property type="nucleotide sequence ID" value="NZ_MDHN01000028.1"/>
</dbReference>
<keyword evidence="4 7" id="KW-0812">Transmembrane</keyword>
<organism evidence="9 10">
    <name type="scientific">Alteromonas confluentis</name>
    <dbReference type="NCBI Taxonomy" id="1656094"/>
    <lineage>
        <taxon>Bacteria</taxon>
        <taxon>Pseudomonadati</taxon>
        <taxon>Pseudomonadota</taxon>
        <taxon>Gammaproteobacteria</taxon>
        <taxon>Alteromonadales</taxon>
        <taxon>Alteromonadaceae</taxon>
        <taxon>Alteromonas/Salinimonas group</taxon>
        <taxon>Alteromonas</taxon>
    </lineage>
</organism>
<dbReference type="NCBIfam" id="TIGR03025">
    <property type="entry name" value="EPS_sugtrans"/>
    <property type="match status" value="1"/>
</dbReference>
<evidence type="ECO:0000256" key="3">
    <source>
        <dbReference type="ARBA" id="ARBA00022679"/>
    </source>
</evidence>
<keyword evidence="5 7" id="KW-1133">Transmembrane helix</keyword>
<dbReference type="InterPro" id="IPR003362">
    <property type="entry name" value="Bact_transf"/>
</dbReference>
<dbReference type="AlphaFoldDB" id="A0A1E7ZAN0"/>
<dbReference type="Gene3D" id="3.40.50.720">
    <property type="entry name" value="NAD(P)-binding Rossmann-like Domain"/>
    <property type="match status" value="1"/>
</dbReference>
<feature type="domain" description="Bacterial sugar transferase" evidence="8">
    <location>
        <begin position="282"/>
        <end position="465"/>
    </location>
</feature>
<dbReference type="Proteomes" id="UP000175691">
    <property type="component" value="Unassembled WGS sequence"/>
</dbReference>
<sequence>MAINKHNQSKRSNILVLTEALLVAYMGYITQFILVQIGISEPVSIEKLVVNVGMLTVSILLCSLSVGLYEAKLRETFRGIIRRIFVSVGLSYFLVEVVSRALFDELTMHSYFLPAAVSSIIITLVIFRYFTNRLGLLGLGKVRIVVLGAGERASIIEKRMRRDVDRIGFDLLGFIPIPGDNREDGIKNEKIIHVKVDENFQQFIADNEIEEIVIACDQRRGTLPIDVLFECRLRGIEVTDLLDFMERETGQIVVNLMYPSWVIYSNGFHSQNYLRDAMDYFLNAFLASFVFFFAWPFMLITAIIIWLDDGRRTGASVFYKQERVGLNGKLFKIIKFRSMRPDAEKDGAKWASKNDDRVTRIGHFIRKYRVDELPQLFNVFKGEMAFIGPRPERPEFVEKLVREVPYYNQRHNVKPGLAGWAQLNYPYGASVEDSMEKLKFDLYYVKHQSLLLDILILIRTVEIVLFGKGR</sequence>
<comment type="caution">
    <text evidence="9">The sequence shown here is derived from an EMBL/GenBank/DDBJ whole genome shotgun (WGS) entry which is preliminary data.</text>
</comment>
<dbReference type="InterPro" id="IPR017475">
    <property type="entry name" value="EPS_sugar_tfrase"/>
</dbReference>
<dbReference type="GO" id="GO:0016780">
    <property type="term" value="F:phosphotransferase activity, for other substituted phosphate groups"/>
    <property type="evidence" value="ECO:0007669"/>
    <property type="project" value="TreeGrafter"/>
</dbReference>
<name>A0A1E7ZAN0_9ALTE</name>
<comment type="similarity">
    <text evidence="2">Belongs to the bacterial sugar transferase family.</text>
</comment>